<organism evidence="1 2">
    <name type="scientific">Staurois parvus</name>
    <dbReference type="NCBI Taxonomy" id="386267"/>
    <lineage>
        <taxon>Eukaryota</taxon>
        <taxon>Metazoa</taxon>
        <taxon>Chordata</taxon>
        <taxon>Craniata</taxon>
        <taxon>Vertebrata</taxon>
        <taxon>Euteleostomi</taxon>
        <taxon>Amphibia</taxon>
        <taxon>Batrachia</taxon>
        <taxon>Anura</taxon>
        <taxon>Neobatrachia</taxon>
        <taxon>Ranoidea</taxon>
        <taxon>Ranidae</taxon>
        <taxon>Staurois</taxon>
    </lineage>
</organism>
<dbReference type="Proteomes" id="UP001162483">
    <property type="component" value="Unassembled WGS sequence"/>
</dbReference>
<accession>A0ABN9CKT5</accession>
<reference evidence="1" key="1">
    <citation type="submission" date="2023-05" db="EMBL/GenBank/DDBJ databases">
        <authorList>
            <person name="Stuckert A."/>
        </authorList>
    </citation>
    <scope>NUCLEOTIDE SEQUENCE</scope>
</reference>
<evidence type="ECO:0000313" key="2">
    <source>
        <dbReference type="Proteomes" id="UP001162483"/>
    </source>
</evidence>
<name>A0ABN9CKT5_9NEOB</name>
<keyword evidence="2" id="KW-1185">Reference proteome</keyword>
<evidence type="ECO:0000313" key="1">
    <source>
        <dbReference type="EMBL" id="CAI9560741.1"/>
    </source>
</evidence>
<protein>
    <submittedName>
        <fullName evidence="1">Uncharacterized protein</fullName>
    </submittedName>
</protein>
<gene>
    <name evidence="1" type="ORF">SPARVUS_LOCUS5323981</name>
</gene>
<dbReference type="EMBL" id="CATNWA010010859">
    <property type="protein sequence ID" value="CAI9560741.1"/>
    <property type="molecule type" value="Genomic_DNA"/>
</dbReference>
<sequence length="61" mass="6676">MYINNTDLFPVSSCILLCTDLHSRAVQSSVLTVESTCTQHTVKPQTANSLISPDVNHFLPS</sequence>
<proteinExistence type="predicted"/>
<comment type="caution">
    <text evidence="1">The sequence shown here is derived from an EMBL/GenBank/DDBJ whole genome shotgun (WGS) entry which is preliminary data.</text>
</comment>